<dbReference type="EMBL" id="NIDF01000073">
    <property type="protein sequence ID" value="TYJ53947.1"/>
    <property type="molecule type" value="Genomic_DNA"/>
</dbReference>
<protein>
    <recommendedName>
        <fullName evidence="2">PWWP domain-containing protein</fullName>
    </recommendedName>
</protein>
<dbReference type="PROSITE" id="PS50812">
    <property type="entry name" value="PWWP"/>
    <property type="match status" value="1"/>
</dbReference>
<organism evidence="3 4">
    <name type="scientific">Cryptococcus floricola</name>
    <dbReference type="NCBI Taxonomy" id="2591691"/>
    <lineage>
        <taxon>Eukaryota</taxon>
        <taxon>Fungi</taxon>
        <taxon>Dikarya</taxon>
        <taxon>Basidiomycota</taxon>
        <taxon>Agaricomycotina</taxon>
        <taxon>Tremellomycetes</taxon>
        <taxon>Tremellales</taxon>
        <taxon>Cryptococcaceae</taxon>
        <taxon>Cryptococcus</taxon>
    </lineage>
</organism>
<feature type="region of interest" description="Disordered" evidence="1">
    <location>
        <begin position="1"/>
        <end position="32"/>
    </location>
</feature>
<dbReference type="SMART" id="SM00293">
    <property type="entry name" value="PWWP"/>
    <property type="match status" value="1"/>
</dbReference>
<dbReference type="Proteomes" id="UP000322245">
    <property type="component" value="Unassembled WGS sequence"/>
</dbReference>
<feature type="domain" description="PWWP" evidence="2">
    <location>
        <begin position="40"/>
        <end position="104"/>
    </location>
</feature>
<evidence type="ECO:0000313" key="3">
    <source>
        <dbReference type="EMBL" id="TYJ53947.1"/>
    </source>
</evidence>
<reference evidence="3 4" key="1">
    <citation type="submission" date="2017-05" db="EMBL/GenBank/DDBJ databases">
        <title>The Genome Sequence of Tsuchiyaea wingfieldii DSM 27421.</title>
        <authorList>
            <person name="Cuomo C."/>
            <person name="Passer A."/>
            <person name="Billmyre B."/>
            <person name="Heitman J."/>
        </authorList>
    </citation>
    <scope>NUCLEOTIDE SEQUENCE [LARGE SCALE GENOMIC DNA]</scope>
    <source>
        <strain evidence="3 4">DSM 27421</strain>
    </source>
</reference>
<feature type="compositionally biased region" description="Low complexity" evidence="1">
    <location>
        <begin position="396"/>
        <end position="424"/>
    </location>
</feature>
<name>A0A5D3AR28_9TREE</name>
<proteinExistence type="predicted"/>
<dbReference type="PANTHER" id="PTHR12550:SF70">
    <property type="entry name" value="JIL-1 ANCHORING AND STABILIZING PROTEIN, ISOFORM A"/>
    <property type="match status" value="1"/>
</dbReference>
<feature type="compositionally biased region" description="Basic and acidic residues" evidence="1">
    <location>
        <begin position="208"/>
        <end position="218"/>
    </location>
</feature>
<sequence length="464" mass="50089">MSPESTPVPSSDNPPASKASKGGPKGKKAAQGVEVHKFKIGDIVLARLRGYPPWPARIADPETLPRNVLKQRPGKSPAIFCTQFFPAGDFAWLASKDIKPLPSSDITSFLSQTHRKTAGPLRVAYSTAQDPSEWDEQQDAARRQGEAEEEEVDELEDEEEEKVKGGKRKRKEEKEDVGGKKAVGKKGKKEEEPKSKKAKAAPKKGKAAQKEEAEKKEEGEDDVSTKVKGWRHVLQKAFLGGSMPSAESIHLYDETFREIENYEQMTIEALQYSKIGKVMRKIVALKDIPENDNYKFTDRAGALMNKWQSYINISNPPASGAASQSPVSKKAGTEDKPVSKKAEEEEKKEDVNGEKKEEETKEAVETKEATPAPAAEPTSASEPAPASPAPAPAPAAPSTEDPAPAPAAEPASEPVAEAAAEPEPTKPATPEPVAESAVETTTTTEEAKPNGEDVPAEEVMQVDA</sequence>
<evidence type="ECO:0000259" key="2">
    <source>
        <dbReference type="PROSITE" id="PS50812"/>
    </source>
</evidence>
<dbReference type="PANTHER" id="PTHR12550">
    <property type="entry name" value="HEPATOMA-DERIVED GROWTH FACTOR-RELATED"/>
    <property type="match status" value="1"/>
</dbReference>
<feature type="compositionally biased region" description="Basic and acidic residues" evidence="1">
    <location>
        <begin position="331"/>
        <end position="368"/>
    </location>
</feature>
<feature type="compositionally biased region" description="Low complexity" evidence="1">
    <location>
        <begin position="369"/>
        <end position="384"/>
    </location>
</feature>
<dbReference type="InterPro" id="IPR000313">
    <property type="entry name" value="PWWP_dom"/>
</dbReference>
<feature type="compositionally biased region" description="Pro residues" evidence="1">
    <location>
        <begin position="385"/>
        <end position="395"/>
    </location>
</feature>
<dbReference type="Gene3D" id="2.30.30.140">
    <property type="match status" value="1"/>
</dbReference>
<dbReference type="SUPFAM" id="SSF63748">
    <property type="entry name" value="Tudor/PWWP/MBT"/>
    <property type="match status" value="1"/>
</dbReference>
<dbReference type="AlphaFoldDB" id="A0A5D3AR28"/>
<feature type="compositionally biased region" description="Acidic residues" evidence="1">
    <location>
        <begin position="147"/>
        <end position="160"/>
    </location>
</feature>
<feature type="compositionally biased region" description="Polar residues" evidence="1">
    <location>
        <begin position="315"/>
        <end position="327"/>
    </location>
</feature>
<keyword evidence="4" id="KW-1185">Reference proteome</keyword>
<accession>A0A5D3AR28</accession>
<dbReference type="Pfam" id="PF00855">
    <property type="entry name" value="PWWP"/>
    <property type="match status" value="1"/>
</dbReference>
<feature type="compositionally biased region" description="Polar residues" evidence="1">
    <location>
        <begin position="1"/>
        <end position="13"/>
    </location>
</feature>
<feature type="region of interest" description="Disordered" evidence="1">
    <location>
        <begin position="315"/>
        <end position="464"/>
    </location>
</feature>
<evidence type="ECO:0000256" key="1">
    <source>
        <dbReference type="SAM" id="MobiDB-lite"/>
    </source>
</evidence>
<evidence type="ECO:0000313" key="4">
    <source>
        <dbReference type="Proteomes" id="UP000322245"/>
    </source>
</evidence>
<feature type="region of interest" description="Disordered" evidence="1">
    <location>
        <begin position="124"/>
        <end position="226"/>
    </location>
</feature>
<gene>
    <name evidence="3" type="ORF">B9479_005424</name>
</gene>
<comment type="caution">
    <text evidence="3">The sequence shown here is derived from an EMBL/GenBank/DDBJ whole genome shotgun (WGS) entry which is preliminary data.</text>
</comment>
<feature type="compositionally biased region" description="Low complexity" evidence="1">
    <location>
        <begin position="431"/>
        <end position="444"/>
    </location>
</feature>
<feature type="compositionally biased region" description="Basic residues" evidence="1">
    <location>
        <begin position="196"/>
        <end position="207"/>
    </location>
</feature>